<dbReference type="InterPro" id="IPR004629">
    <property type="entry name" value="WecG_TagA_CpsF"/>
</dbReference>
<evidence type="ECO:0000256" key="2">
    <source>
        <dbReference type="ARBA" id="ARBA00022679"/>
    </source>
</evidence>
<dbReference type="Pfam" id="PF03808">
    <property type="entry name" value="Glyco_tran_WecG"/>
    <property type="match status" value="1"/>
</dbReference>
<dbReference type="Proteomes" id="UP000062160">
    <property type="component" value="Unassembled WGS sequence"/>
</dbReference>
<keyword evidence="3 5" id="KW-0777">Teichoic acid biosynthesis</keyword>
<keyword evidence="1 5" id="KW-0328">Glycosyltransferase</keyword>
<evidence type="ECO:0000256" key="5">
    <source>
        <dbReference type="HAMAP-Rule" id="MF_02070"/>
    </source>
</evidence>
<name>A0A0U9HE08_9FIRM</name>
<keyword evidence="7" id="KW-1185">Reference proteome</keyword>
<evidence type="ECO:0000313" key="7">
    <source>
        <dbReference type="Proteomes" id="UP000062160"/>
    </source>
</evidence>
<comment type="function">
    <text evidence="5">Catalyzes the conversion of GlcNAc-PP-undecaprenol into ManNAc-GlcNAc-PP-undecaprenol, the first committed lipid intermediate in the de novo synthesis of teichoic acid.</text>
</comment>
<comment type="catalytic activity">
    <reaction evidence="5">
        <text>UDP-N-acetyl-alpha-D-mannosamine + N-acetyl-alpha-D-glucosaminyl-di-trans,octa-cis-undecaprenyl diphosphate = N-acetyl-beta-D-mannosaminyl-(1-&gt;4)-N-acetyl-alpha-D-glucosaminyl di-trans,octa-cis-undecaprenyl diphosphate + UDP + H(+)</text>
        <dbReference type="Rhea" id="RHEA:16053"/>
        <dbReference type="ChEBI" id="CHEBI:15378"/>
        <dbReference type="ChEBI" id="CHEBI:58223"/>
        <dbReference type="ChEBI" id="CHEBI:62959"/>
        <dbReference type="ChEBI" id="CHEBI:68623"/>
        <dbReference type="ChEBI" id="CHEBI:132210"/>
        <dbReference type="EC" id="2.4.1.187"/>
    </reaction>
</comment>
<gene>
    <name evidence="6" type="ORF">TSYNT_776</name>
</gene>
<dbReference type="PANTHER" id="PTHR34136:SF1">
    <property type="entry name" value="UDP-N-ACETYL-D-MANNOSAMINURONIC ACID TRANSFERASE"/>
    <property type="match status" value="1"/>
</dbReference>
<dbReference type="CDD" id="cd06533">
    <property type="entry name" value="Glyco_transf_WecG_TagA"/>
    <property type="match status" value="1"/>
</dbReference>
<evidence type="ECO:0000313" key="6">
    <source>
        <dbReference type="EMBL" id="GAQ25058.1"/>
    </source>
</evidence>
<sequence length="248" mass="27506">MNAETRERMNILGVLLDQTDYQKAYRQAERFLDSSGNKVIVTPNAEIIMAAQKNPELRAALNSADLCLPDGIGVVIASKILGKPLAERTTGFDFMMKLLELANKKSLSLFLLGGKPEVAEKAGEKICSMFPNVEIVGCHDGYFGENEEIEVVNLINHTKPDILLVAMGCPKQEIFMIKNKNKMQFKIAMGVGGSFDVLSGNVQRAPQFVQNIGLEWLYRLIMQPSRLKRVGALPAFLVKVISHRTINN</sequence>
<keyword evidence="4 5" id="KW-0961">Cell wall biogenesis/degradation</keyword>
<evidence type="ECO:0000256" key="4">
    <source>
        <dbReference type="ARBA" id="ARBA00023316"/>
    </source>
</evidence>
<dbReference type="RefSeq" id="WP_059032481.1">
    <property type="nucleotide sequence ID" value="NZ_BSDN01000002.1"/>
</dbReference>
<comment type="pathway">
    <text evidence="5">Cell wall biogenesis; teichoic acid biosynthesis.</text>
</comment>
<dbReference type="OrthoDB" id="9771846at2"/>
<dbReference type="NCBIfam" id="TIGR00696">
    <property type="entry name" value="wecG_tagA_cpsF"/>
    <property type="match status" value="1"/>
</dbReference>
<evidence type="ECO:0000256" key="1">
    <source>
        <dbReference type="ARBA" id="ARBA00022676"/>
    </source>
</evidence>
<protein>
    <recommendedName>
        <fullName evidence="5">N-acetylglucosaminyldiphosphoundecaprenol N-acetyl-beta-D-mannosaminyltransferase</fullName>
        <ecNumber evidence="5">2.4.1.187</ecNumber>
    </recommendedName>
    <alternativeName>
        <fullName evidence="5">N-acetylmannosaminyltransferase</fullName>
    </alternativeName>
    <alternativeName>
        <fullName evidence="5">UDP-N-acetylmannosamine transferase</fullName>
    </alternativeName>
    <alternativeName>
        <fullName evidence="5">UDP-N-acetylmannosamine:N-acetylglucosaminyl pyrophosphorylundecaprenol N-acetylmannosaminyltransferase</fullName>
    </alternativeName>
</protein>
<dbReference type="EC" id="2.4.1.187" evidence="5"/>
<organism evidence="6">
    <name type="scientific">Tepidanaerobacter syntrophicus</name>
    <dbReference type="NCBI Taxonomy" id="224999"/>
    <lineage>
        <taxon>Bacteria</taxon>
        <taxon>Bacillati</taxon>
        <taxon>Bacillota</taxon>
        <taxon>Clostridia</taxon>
        <taxon>Thermosediminibacterales</taxon>
        <taxon>Tepidanaerobacteraceae</taxon>
        <taxon>Tepidanaerobacter</taxon>
    </lineage>
</organism>
<reference evidence="6" key="1">
    <citation type="journal article" date="2016" name="Genome Announc.">
        <title>Draft Genome Sequence of the Syntrophic Lactate-Degrading Bacterium Tepidanaerobacter syntrophicus JLT.</title>
        <authorList>
            <person name="Matsuura N."/>
            <person name="Ohashi A."/>
            <person name="Tourlousse D.M."/>
            <person name="Sekiguchi Y."/>
        </authorList>
    </citation>
    <scope>NUCLEOTIDE SEQUENCE [LARGE SCALE GENOMIC DNA]</scope>
    <source>
        <strain evidence="6">JL</strain>
    </source>
</reference>
<dbReference type="AlphaFoldDB" id="A0A0U9HE08"/>
<comment type="similarity">
    <text evidence="5">Belongs to the glycosyltransferase 26 family. TagA/TarA subfamily.</text>
</comment>
<dbReference type="GO" id="GO:0071555">
    <property type="term" value="P:cell wall organization"/>
    <property type="evidence" value="ECO:0007669"/>
    <property type="project" value="UniProtKB-KW"/>
</dbReference>
<dbReference type="HAMAP" id="MF_02070">
    <property type="entry name" value="TagA_TarA"/>
    <property type="match status" value="1"/>
</dbReference>
<proteinExistence type="inferred from homology"/>
<dbReference type="UniPathway" id="UPA00632"/>
<dbReference type="InterPro" id="IPR034714">
    <property type="entry name" value="TagA_TarA"/>
</dbReference>
<dbReference type="EMBL" id="DF977001">
    <property type="protein sequence ID" value="GAQ25058.1"/>
    <property type="molecule type" value="Genomic_DNA"/>
</dbReference>
<keyword evidence="2 5" id="KW-0808">Transferase</keyword>
<dbReference type="PANTHER" id="PTHR34136">
    <property type="match status" value="1"/>
</dbReference>
<accession>A0A0U9HE08</accession>
<dbReference type="GO" id="GO:0047244">
    <property type="term" value="F:N-acetylglucosaminyldiphosphoundecaprenol N-acetyl-beta-D-mannosaminyltransferase activity"/>
    <property type="evidence" value="ECO:0007669"/>
    <property type="project" value="UniProtKB-UniRule"/>
</dbReference>
<dbReference type="GO" id="GO:0019350">
    <property type="term" value="P:teichoic acid biosynthetic process"/>
    <property type="evidence" value="ECO:0007669"/>
    <property type="project" value="UniProtKB-UniRule"/>
</dbReference>
<dbReference type="STRING" id="224999.GCA_001485475_01073"/>
<evidence type="ECO:0000256" key="3">
    <source>
        <dbReference type="ARBA" id="ARBA00022944"/>
    </source>
</evidence>